<proteinExistence type="inferred from homology"/>
<dbReference type="InterPro" id="IPR006355">
    <property type="entry name" value="LHPP/HDHD2"/>
</dbReference>
<accession>A0ABV7VM78</accession>
<sequence>MQAILFDLEGVIYQQKKLIDGAAETMEWVRKQHIPHLFVTNTTTMSQQQVSALLTSLGVYNTPEQILTPAVTTRDWLQQHPGQKMAVFVPDAIRHEFDDVVSFNDSEAAGVIVGDLGANWNYFTLNHAFRILTQSPETVLVALGMSRYHADDAGLHMDAGPFIKALEFASGKSALVMGKPASSFFQEALQKLNADASQVLMVGDDLMADVIAAKNCGIHGCLVRTGKYQSQDERGVIKAEFVIDSIRDLPTLWVEGQLSQVS</sequence>
<evidence type="ECO:0000256" key="3">
    <source>
        <dbReference type="ARBA" id="ARBA00022723"/>
    </source>
</evidence>
<dbReference type="EMBL" id="JBHRYB010000001">
    <property type="protein sequence ID" value="MFC3678584.1"/>
    <property type="molecule type" value="Genomic_DNA"/>
</dbReference>
<dbReference type="GO" id="GO:0016787">
    <property type="term" value="F:hydrolase activity"/>
    <property type="evidence" value="ECO:0007669"/>
    <property type="project" value="UniProtKB-KW"/>
</dbReference>
<dbReference type="Gene3D" id="3.40.50.1000">
    <property type="entry name" value="HAD superfamily/HAD-like"/>
    <property type="match status" value="2"/>
</dbReference>
<organism evidence="6 7">
    <name type="scientific">Bacterioplanoides pacificum</name>
    <dbReference type="NCBI Taxonomy" id="1171596"/>
    <lineage>
        <taxon>Bacteria</taxon>
        <taxon>Pseudomonadati</taxon>
        <taxon>Pseudomonadota</taxon>
        <taxon>Gammaproteobacteria</taxon>
        <taxon>Oceanospirillales</taxon>
        <taxon>Oceanospirillaceae</taxon>
        <taxon>Bacterioplanoides</taxon>
    </lineage>
</organism>
<evidence type="ECO:0000256" key="4">
    <source>
        <dbReference type="ARBA" id="ARBA00022842"/>
    </source>
</evidence>
<keyword evidence="6" id="KW-0378">Hydrolase</keyword>
<evidence type="ECO:0000256" key="1">
    <source>
        <dbReference type="ARBA" id="ARBA00001946"/>
    </source>
</evidence>
<dbReference type="NCBIfam" id="TIGR01460">
    <property type="entry name" value="HAD-SF-IIA"/>
    <property type="match status" value="1"/>
</dbReference>
<gene>
    <name evidence="6" type="ORF">ACFOMG_00480</name>
</gene>
<protein>
    <recommendedName>
        <fullName evidence="5">Haloacid dehalogenase-like hydrolase domain-containing protein 2</fullName>
    </recommendedName>
</protein>
<evidence type="ECO:0000256" key="5">
    <source>
        <dbReference type="ARBA" id="ARBA00039666"/>
    </source>
</evidence>
<comment type="similarity">
    <text evidence="2">Belongs to the HAD-like hydrolase superfamily.</text>
</comment>
<dbReference type="Proteomes" id="UP001595722">
    <property type="component" value="Unassembled WGS sequence"/>
</dbReference>
<dbReference type="RefSeq" id="WP_376864136.1">
    <property type="nucleotide sequence ID" value="NZ_JBHRYB010000001.1"/>
</dbReference>
<keyword evidence="3" id="KW-0479">Metal-binding</keyword>
<dbReference type="Pfam" id="PF13344">
    <property type="entry name" value="Hydrolase_6"/>
    <property type="match status" value="1"/>
</dbReference>
<evidence type="ECO:0000313" key="6">
    <source>
        <dbReference type="EMBL" id="MFC3678584.1"/>
    </source>
</evidence>
<name>A0ABV7VM78_9GAMM</name>
<dbReference type="PANTHER" id="PTHR19288">
    <property type="entry name" value="4-NITROPHENYLPHOSPHATASE-RELATED"/>
    <property type="match status" value="1"/>
</dbReference>
<keyword evidence="7" id="KW-1185">Reference proteome</keyword>
<reference evidence="7" key="1">
    <citation type="journal article" date="2019" name="Int. J. Syst. Evol. Microbiol.">
        <title>The Global Catalogue of Microorganisms (GCM) 10K type strain sequencing project: providing services to taxonomists for standard genome sequencing and annotation.</title>
        <authorList>
            <consortium name="The Broad Institute Genomics Platform"/>
            <consortium name="The Broad Institute Genome Sequencing Center for Infectious Disease"/>
            <person name="Wu L."/>
            <person name="Ma J."/>
        </authorList>
    </citation>
    <scope>NUCLEOTIDE SEQUENCE [LARGE SCALE GENOMIC DNA]</scope>
    <source>
        <strain evidence="7">KCTC 42424</strain>
    </source>
</reference>
<dbReference type="Pfam" id="PF13242">
    <property type="entry name" value="Hydrolase_like"/>
    <property type="match status" value="1"/>
</dbReference>
<keyword evidence="4" id="KW-0460">Magnesium</keyword>
<dbReference type="PANTHER" id="PTHR19288:SF46">
    <property type="entry name" value="HALOACID DEHALOGENASE-LIKE HYDROLASE DOMAIN-CONTAINING PROTEIN 2"/>
    <property type="match status" value="1"/>
</dbReference>
<dbReference type="SUPFAM" id="SSF56784">
    <property type="entry name" value="HAD-like"/>
    <property type="match status" value="1"/>
</dbReference>
<evidence type="ECO:0000313" key="7">
    <source>
        <dbReference type="Proteomes" id="UP001595722"/>
    </source>
</evidence>
<evidence type="ECO:0000256" key="2">
    <source>
        <dbReference type="ARBA" id="ARBA00007958"/>
    </source>
</evidence>
<dbReference type="InterPro" id="IPR023214">
    <property type="entry name" value="HAD_sf"/>
</dbReference>
<comment type="caution">
    <text evidence="6">The sequence shown here is derived from an EMBL/GenBank/DDBJ whole genome shotgun (WGS) entry which is preliminary data.</text>
</comment>
<dbReference type="InterPro" id="IPR006357">
    <property type="entry name" value="HAD-SF_hydro_IIA"/>
</dbReference>
<dbReference type="InterPro" id="IPR036412">
    <property type="entry name" value="HAD-like_sf"/>
</dbReference>
<dbReference type="NCBIfam" id="TIGR01458">
    <property type="entry name" value="HAD-SF-IIA-hyp3"/>
    <property type="match status" value="1"/>
</dbReference>
<comment type="cofactor">
    <cofactor evidence="1">
        <name>Mg(2+)</name>
        <dbReference type="ChEBI" id="CHEBI:18420"/>
    </cofactor>
</comment>